<accession>A0AC34QFH3</accession>
<dbReference type="WBParaSite" id="JU765_v2.g15938.t1">
    <property type="protein sequence ID" value="JU765_v2.g15938.t1"/>
    <property type="gene ID" value="JU765_v2.g15938"/>
</dbReference>
<protein>
    <submittedName>
        <fullName evidence="2">rRNA-processing protein UTP23</fullName>
    </submittedName>
</protein>
<organism evidence="1 2">
    <name type="scientific">Panagrolaimus sp. JU765</name>
    <dbReference type="NCBI Taxonomy" id="591449"/>
    <lineage>
        <taxon>Eukaryota</taxon>
        <taxon>Metazoa</taxon>
        <taxon>Ecdysozoa</taxon>
        <taxon>Nematoda</taxon>
        <taxon>Chromadorea</taxon>
        <taxon>Rhabditida</taxon>
        <taxon>Tylenchina</taxon>
        <taxon>Panagrolaimomorpha</taxon>
        <taxon>Panagrolaimoidea</taxon>
        <taxon>Panagrolaimidae</taxon>
        <taxon>Panagrolaimus</taxon>
    </lineage>
</organism>
<evidence type="ECO:0000313" key="1">
    <source>
        <dbReference type="Proteomes" id="UP000887576"/>
    </source>
</evidence>
<proteinExistence type="predicted"/>
<dbReference type="Proteomes" id="UP000887576">
    <property type="component" value="Unplaced"/>
</dbReference>
<name>A0AC34QFH3_9BILA</name>
<reference evidence="2" key="1">
    <citation type="submission" date="2022-11" db="UniProtKB">
        <authorList>
            <consortium name="WormBaseParasite"/>
        </authorList>
    </citation>
    <scope>IDENTIFICATION</scope>
</reference>
<evidence type="ECO:0000313" key="2">
    <source>
        <dbReference type="WBParaSite" id="JU765_v2.g15938.t1"/>
    </source>
</evidence>
<sequence length="154" mass="17685">MKWKFKVVYCPHKPARSARECILRLARRSKEPNKQKYIIATQDNQILEELREFGGVPLLSVKTKSVLLEKPSEASLGESADDIELARVKELKKEILGEDPDAKVIKRKKKKGVNPLSMLKSKKKIGTIQKNFDGEKKTRRRRKKKPFTVTGNDN</sequence>